<sequence>MLKNRKALCSCRQKFGSHGNQSFEPATSRPQVEHNNREEIVTTPRKDPLVKPTSPNRSSAKTTATNSVLNLVIVKTGAMKGGRIHFVQTIAIQHGLEKITARIAVTSRVIILLATIPKQAYFSFFVVEFITSNF</sequence>
<reference evidence="1 2" key="2">
    <citation type="journal article" date="2021" name="Genomics">
        <title>High-quality reference genome for Clonorchis sinensis.</title>
        <authorList>
            <person name="Young N.D."/>
            <person name="Stroehlein A.J."/>
            <person name="Kinkar L."/>
            <person name="Wang T."/>
            <person name="Sohn W.M."/>
            <person name="Chang B.C.H."/>
            <person name="Kaur P."/>
            <person name="Weisz D."/>
            <person name="Dudchenko O."/>
            <person name="Aiden E.L."/>
            <person name="Korhonen P.K."/>
            <person name="Gasser R.B."/>
        </authorList>
    </citation>
    <scope>NUCLEOTIDE SEQUENCE [LARGE SCALE GENOMIC DNA]</scope>
    <source>
        <strain evidence="1">Cs-k2</strain>
    </source>
</reference>
<name>A0A8T1MD48_CLOSI</name>
<protein>
    <submittedName>
        <fullName evidence="1">Uncharacterized protein</fullName>
    </submittedName>
</protein>
<evidence type="ECO:0000313" key="2">
    <source>
        <dbReference type="Proteomes" id="UP000286415"/>
    </source>
</evidence>
<dbReference type="EMBL" id="NIRI02000042">
    <property type="protein sequence ID" value="KAG5446898.1"/>
    <property type="molecule type" value="Genomic_DNA"/>
</dbReference>
<dbReference type="Proteomes" id="UP000286415">
    <property type="component" value="Unassembled WGS sequence"/>
</dbReference>
<organism evidence="1 2">
    <name type="scientific">Clonorchis sinensis</name>
    <name type="common">Chinese liver fluke</name>
    <dbReference type="NCBI Taxonomy" id="79923"/>
    <lineage>
        <taxon>Eukaryota</taxon>
        <taxon>Metazoa</taxon>
        <taxon>Spiralia</taxon>
        <taxon>Lophotrochozoa</taxon>
        <taxon>Platyhelminthes</taxon>
        <taxon>Trematoda</taxon>
        <taxon>Digenea</taxon>
        <taxon>Opisthorchiida</taxon>
        <taxon>Opisthorchiata</taxon>
        <taxon>Opisthorchiidae</taxon>
        <taxon>Clonorchis</taxon>
    </lineage>
</organism>
<evidence type="ECO:0000313" key="1">
    <source>
        <dbReference type="EMBL" id="KAG5446898.1"/>
    </source>
</evidence>
<gene>
    <name evidence="1" type="ORF">CSKR_114074</name>
</gene>
<reference evidence="1 2" key="1">
    <citation type="journal article" date="2018" name="Biotechnol. Adv.">
        <title>Improved genomic resources and new bioinformatic workflow for the carcinogenic parasite Clonorchis sinensis: Biotechnological implications.</title>
        <authorList>
            <person name="Wang D."/>
            <person name="Korhonen P.K."/>
            <person name="Gasser R.B."/>
            <person name="Young N.D."/>
        </authorList>
    </citation>
    <scope>NUCLEOTIDE SEQUENCE [LARGE SCALE GENOMIC DNA]</scope>
    <source>
        <strain evidence="1">Cs-k2</strain>
    </source>
</reference>
<proteinExistence type="predicted"/>
<keyword evidence="2" id="KW-1185">Reference proteome</keyword>
<accession>A0A8T1MD48</accession>
<comment type="caution">
    <text evidence="1">The sequence shown here is derived from an EMBL/GenBank/DDBJ whole genome shotgun (WGS) entry which is preliminary data.</text>
</comment>